<evidence type="ECO:0000313" key="2">
    <source>
        <dbReference type="EMBL" id="KAJ8866474.1"/>
    </source>
</evidence>
<feature type="region of interest" description="Disordered" evidence="1">
    <location>
        <begin position="245"/>
        <end position="267"/>
    </location>
</feature>
<evidence type="ECO:0000256" key="1">
    <source>
        <dbReference type="SAM" id="MobiDB-lite"/>
    </source>
</evidence>
<evidence type="ECO:0000313" key="3">
    <source>
        <dbReference type="Proteomes" id="UP001159363"/>
    </source>
</evidence>
<gene>
    <name evidence="2" type="ORF">PR048_032317</name>
</gene>
<feature type="region of interest" description="Disordered" evidence="1">
    <location>
        <begin position="25"/>
        <end position="55"/>
    </location>
</feature>
<accession>A0ABQ9G602</accession>
<reference evidence="2 3" key="1">
    <citation type="submission" date="2023-02" db="EMBL/GenBank/DDBJ databases">
        <title>LHISI_Scaffold_Assembly.</title>
        <authorList>
            <person name="Stuart O.P."/>
            <person name="Cleave R."/>
            <person name="Magrath M.J.L."/>
            <person name="Mikheyev A.S."/>
        </authorList>
    </citation>
    <scope>NUCLEOTIDE SEQUENCE [LARGE SCALE GENOMIC DNA]</scope>
    <source>
        <strain evidence="2">Daus_M_001</strain>
        <tissue evidence="2">Leg muscle</tissue>
    </source>
</reference>
<name>A0ABQ9G602_9NEOP</name>
<organism evidence="2 3">
    <name type="scientific">Dryococelus australis</name>
    <dbReference type="NCBI Taxonomy" id="614101"/>
    <lineage>
        <taxon>Eukaryota</taxon>
        <taxon>Metazoa</taxon>
        <taxon>Ecdysozoa</taxon>
        <taxon>Arthropoda</taxon>
        <taxon>Hexapoda</taxon>
        <taxon>Insecta</taxon>
        <taxon>Pterygota</taxon>
        <taxon>Neoptera</taxon>
        <taxon>Polyneoptera</taxon>
        <taxon>Phasmatodea</taxon>
        <taxon>Verophasmatodea</taxon>
        <taxon>Anareolatae</taxon>
        <taxon>Phasmatidae</taxon>
        <taxon>Eurycanthinae</taxon>
        <taxon>Dryococelus</taxon>
    </lineage>
</organism>
<proteinExistence type="predicted"/>
<comment type="caution">
    <text evidence="2">The sequence shown here is derived from an EMBL/GenBank/DDBJ whole genome shotgun (WGS) entry which is preliminary data.</text>
</comment>
<dbReference type="Proteomes" id="UP001159363">
    <property type="component" value="Chromosome 15"/>
</dbReference>
<keyword evidence="3" id="KW-1185">Reference proteome</keyword>
<sequence length="717" mass="78893">MLKPSLTSLEKGVCMRGSPNSIQEAWFRGSGRSSPSAREGRLGRRRSSPSPGLGSQLRRRYANVGLVMYQLSLRWTACLITPSNIEPGHERDCNNTLRKASCRNPLHRPVIGAEYVKQRADIGQHHPAYIGRGELGTPPCILRRQICMMHLQHIFLPVCEIPSCADSAAPPSHSKGCGLCAPPLTPPPPRQRPRARLAITGAKLEPPPPPSGLSGQPIAAHIRARKTVISQYVLLDAKSFPRTGTYNPTPTPYPGFEPRASSTPDRWRTNQLRHGRSAALYDRSHDQHARTNGIITFIALHEKDRTCSVSSFRAGCALHTNLCKKFSCEVGISRKFGTRLASPRALAFHSAGVPKRGQSAYDEEGSLAATRARSLQHGERVMLAGSGARSSMVHESTPRASQEYSTCLYNLRHLTVPRAYLPTSKLPPREYGAAPGETGDIRENPPINGIVRGTIPTCENRVTWPGIEPKFSLVGGEWANRSATAAPVYVKVRTFETVLGMTILFARTSDEGQPGALVNKRRERVRQKTRMFAMAGRARGASVLTRRRVVHQQRFWSTTDCGRWVVERREGTKPPSDSIPSRQRAARSGLSEGCEGVKGGGRRQRQLVTARQHHRIPSDSSEILNCRQTSSELVRAGHAIKAPGTRTGFNPRPVLSGFLKVGIVPGRCRWSAGFLGDIPFPPPPSFRRCPILTSIALIETSLLRAARILFTHFKLAR</sequence>
<dbReference type="EMBL" id="JARBHB010000016">
    <property type="protein sequence ID" value="KAJ8866474.1"/>
    <property type="molecule type" value="Genomic_DNA"/>
</dbReference>
<protein>
    <submittedName>
        <fullName evidence="2">Uncharacterized protein</fullName>
    </submittedName>
</protein>
<feature type="region of interest" description="Disordered" evidence="1">
    <location>
        <begin position="569"/>
        <end position="603"/>
    </location>
</feature>